<dbReference type="PANTHER" id="PTHR30005:SF0">
    <property type="entry name" value="RETROGRADE REGULATION PROTEIN 2"/>
    <property type="match status" value="1"/>
</dbReference>
<evidence type="ECO:0000259" key="3">
    <source>
        <dbReference type="Pfam" id="PF02541"/>
    </source>
</evidence>
<dbReference type="EC" id="3.6.1.11" evidence="4"/>
<keyword evidence="2" id="KW-0812">Transmembrane</keyword>
<comment type="caution">
    <text evidence="4">The sequence shown here is derived from an EMBL/GenBank/DDBJ whole genome shotgun (WGS) entry which is preliminary data.</text>
</comment>
<dbReference type="Gene3D" id="3.30.420.150">
    <property type="entry name" value="Exopolyphosphatase. Domain 2"/>
    <property type="match status" value="1"/>
</dbReference>
<dbReference type="Pfam" id="PF02541">
    <property type="entry name" value="Ppx-GppA"/>
    <property type="match status" value="1"/>
</dbReference>
<evidence type="ECO:0000256" key="1">
    <source>
        <dbReference type="ARBA" id="ARBA00007125"/>
    </source>
</evidence>
<dbReference type="AlphaFoldDB" id="A0A2S3U6R4"/>
<reference evidence="4 5" key="1">
    <citation type="submission" date="2017-06" db="EMBL/GenBank/DDBJ databases">
        <title>Genome sequence of Lactobacillus plantarum subsp. plantarum strain SRCM101258.</title>
        <authorList>
            <person name="Cho S.H."/>
        </authorList>
    </citation>
    <scope>NUCLEOTIDE SEQUENCE [LARGE SCALE GENOMIC DNA]</scope>
    <source>
        <strain evidence="4 5">SRCM101258</strain>
    </source>
</reference>
<dbReference type="SUPFAM" id="SSF53067">
    <property type="entry name" value="Actin-like ATPase domain"/>
    <property type="match status" value="2"/>
</dbReference>
<feature type="domain" description="Ppx/GppA phosphatase N-terminal" evidence="3">
    <location>
        <begin position="2"/>
        <end position="178"/>
    </location>
</feature>
<sequence length="236" mass="26848">MSEGMGTAHVLQPAAIERTIKALLNFRRLYEKMPNTDVIGITTAAVRMAQNQAEFLNQVKQEVGLDLRVLSGDDEAYYDYLGVANSLVIHDCLILDTGGASCELILVKNGRKQQLISIPFGAVTLSEQFGLDDLVPSASLFRAQMFLRNRLADIWWLSEAVHFPIILLGGANRTLARINRRRQQKLKVEDIHGYRLKTETVFHTFLDLLSRSKKVARKFQEWNMIVRTLLLVECYR</sequence>
<dbReference type="EMBL" id="NKCZ01000092">
    <property type="protein sequence ID" value="POD85833.1"/>
    <property type="molecule type" value="Genomic_DNA"/>
</dbReference>
<keyword evidence="2" id="KW-1133">Transmembrane helix</keyword>
<accession>A0A2S3U6R4</accession>
<dbReference type="EC" id="3.6.1.40" evidence="4"/>
<evidence type="ECO:0000256" key="2">
    <source>
        <dbReference type="SAM" id="Phobius"/>
    </source>
</evidence>
<dbReference type="PANTHER" id="PTHR30005">
    <property type="entry name" value="EXOPOLYPHOSPHATASE"/>
    <property type="match status" value="1"/>
</dbReference>
<dbReference type="InterPro" id="IPR003695">
    <property type="entry name" value="Ppx_GppA_N"/>
</dbReference>
<comment type="similarity">
    <text evidence="1">Belongs to the GppA/Ppx family.</text>
</comment>
<keyword evidence="4" id="KW-0378">Hydrolase</keyword>
<dbReference type="GO" id="GO:0004309">
    <property type="term" value="F:exopolyphosphatase activity"/>
    <property type="evidence" value="ECO:0007669"/>
    <property type="project" value="UniProtKB-EC"/>
</dbReference>
<feature type="transmembrane region" description="Helical" evidence="2">
    <location>
        <begin position="154"/>
        <end position="175"/>
    </location>
</feature>
<proteinExistence type="inferred from homology"/>
<dbReference type="InterPro" id="IPR043129">
    <property type="entry name" value="ATPase_NBD"/>
</dbReference>
<dbReference type="InterPro" id="IPR050273">
    <property type="entry name" value="GppA/Ppx_hydrolase"/>
</dbReference>
<gene>
    <name evidence="4" type="ORF">S101258_01262</name>
</gene>
<evidence type="ECO:0000313" key="5">
    <source>
        <dbReference type="Proteomes" id="UP000236990"/>
    </source>
</evidence>
<dbReference type="GO" id="GO:0008894">
    <property type="term" value="F:guanosine-5'-triphosphate,3'-diphosphate diphosphatase activity"/>
    <property type="evidence" value="ECO:0007669"/>
    <property type="project" value="UniProtKB-EC"/>
</dbReference>
<dbReference type="Proteomes" id="UP000236990">
    <property type="component" value="Unassembled WGS sequence"/>
</dbReference>
<name>A0A2S3U6R4_LACPN</name>
<organism evidence="4 5">
    <name type="scientific">Lactiplantibacillus plantarum subsp. plantarum</name>
    <dbReference type="NCBI Taxonomy" id="337330"/>
    <lineage>
        <taxon>Bacteria</taxon>
        <taxon>Bacillati</taxon>
        <taxon>Bacillota</taxon>
        <taxon>Bacilli</taxon>
        <taxon>Lactobacillales</taxon>
        <taxon>Lactobacillaceae</taxon>
        <taxon>Lactiplantibacillus</taxon>
    </lineage>
</organism>
<protein>
    <submittedName>
        <fullName evidence="4">Exopolyphosphatase</fullName>
        <ecNumber evidence="4">3.6.1.11</ecNumber>
        <ecNumber evidence="4">3.6.1.40</ecNumber>
    </submittedName>
</protein>
<keyword evidence="2" id="KW-0472">Membrane</keyword>
<dbReference type="Gene3D" id="3.30.420.40">
    <property type="match status" value="1"/>
</dbReference>
<evidence type="ECO:0000313" key="4">
    <source>
        <dbReference type="EMBL" id="POD85833.1"/>
    </source>
</evidence>